<dbReference type="GeneID" id="26804912"/>
<evidence type="ECO:0000313" key="1">
    <source>
        <dbReference type="EMBL" id="KNG88669.1"/>
    </source>
</evidence>
<evidence type="ECO:0008006" key="3">
    <source>
        <dbReference type="Google" id="ProtNLM"/>
    </source>
</evidence>
<reference evidence="1 2" key="1">
    <citation type="submission" date="2014-06" db="EMBL/GenBank/DDBJ databases">
        <title>The Genome of the Aflatoxigenic Filamentous Fungus Aspergillus nomius.</title>
        <authorList>
            <person name="Moore M.G."/>
            <person name="Shannon B.M."/>
            <person name="Brian M.M."/>
        </authorList>
    </citation>
    <scope>NUCLEOTIDE SEQUENCE [LARGE SCALE GENOMIC DNA]</scope>
    <source>
        <strain evidence="1 2">NRRL 13137</strain>
    </source>
</reference>
<protein>
    <recommendedName>
        <fullName evidence="3">Kinetochore Sim4 complex subunit FTA2-domain-containing protein</fullName>
    </recommendedName>
</protein>
<dbReference type="RefSeq" id="XP_015409592.1">
    <property type="nucleotide sequence ID" value="XM_015548365.1"/>
</dbReference>
<dbReference type="OrthoDB" id="3432781at2759"/>
<dbReference type="EMBL" id="JNOM01000047">
    <property type="protein sequence ID" value="KNG88669.1"/>
    <property type="molecule type" value="Genomic_DNA"/>
</dbReference>
<comment type="caution">
    <text evidence="1">The sequence shown here is derived from an EMBL/GenBank/DDBJ whole genome shotgun (WGS) entry which is preliminary data.</text>
</comment>
<dbReference type="Proteomes" id="UP000037505">
    <property type="component" value="Unassembled WGS sequence"/>
</dbReference>
<proteinExistence type="predicted"/>
<dbReference type="AlphaFoldDB" id="A0A0L1JA98"/>
<dbReference type="Pfam" id="PF13095">
    <property type="entry name" value="FTA2"/>
    <property type="match status" value="1"/>
</dbReference>
<dbReference type="InterPro" id="IPR025213">
    <property type="entry name" value="Sim4_Fta2"/>
</dbReference>
<dbReference type="STRING" id="1509407.A0A0L1JA98"/>
<gene>
    <name evidence="1" type="ORF">ANOM_003108</name>
</gene>
<evidence type="ECO:0000313" key="2">
    <source>
        <dbReference type="Proteomes" id="UP000037505"/>
    </source>
</evidence>
<name>A0A0L1JA98_ASPN3</name>
<sequence length="247" mass="29531">MEEVQRDHQYRLFLRLFMSEDILDIKTTNDSSITNIDEVVRKNPKLKRFVGYKDAITDPVYIDKGEQGFVFRFKHNERDLCLKLFYDYEDPRPYHEKTIALISPIGLESRAFARLCDLHENGHWAVQCHGWMCLTDSQLQQLREASGRVRNNWRWHKVRWGIVKDFVADEPPSCQDERFRLIISNFSVPKRGQILPRDIKKENYRGELIVDLGSTVTFPFYRYFARQTDLDRFFEDLDRFGLPAWDR</sequence>
<organism evidence="1 2">
    <name type="scientific">Aspergillus nomiae NRRL (strain ATCC 15546 / NRRL 13137 / CBS 260.88 / M93)</name>
    <dbReference type="NCBI Taxonomy" id="1509407"/>
    <lineage>
        <taxon>Eukaryota</taxon>
        <taxon>Fungi</taxon>
        <taxon>Dikarya</taxon>
        <taxon>Ascomycota</taxon>
        <taxon>Pezizomycotina</taxon>
        <taxon>Eurotiomycetes</taxon>
        <taxon>Eurotiomycetidae</taxon>
        <taxon>Eurotiales</taxon>
        <taxon>Aspergillaceae</taxon>
        <taxon>Aspergillus</taxon>
        <taxon>Aspergillus subgen. Circumdati</taxon>
    </lineage>
</organism>
<keyword evidence="2" id="KW-1185">Reference proteome</keyword>
<accession>A0A0L1JA98</accession>